<evidence type="ECO:0000313" key="2">
    <source>
        <dbReference type="Proteomes" id="UP000077521"/>
    </source>
</evidence>
<evidence type="ECO:0000313" key="1">
    <source>
        <dbReference type="EMBL" id="KAE8250618.1"/>
    </source>
</evidence>
<dbReference type="AlphaFoldDB" id="A0A177T752"/>
<reference evidence="1" key="1">
    <citation type="submission" date="2016-04" db="EMBL/GenBank/DDBJ databases">
        <authorList>
            <person name="Nguyen H.D."/>
            <person name="Samba Siva P."/>
            <person name="Cullis J."/>
            <person name="Levesque C.A."/>
            <person name="Hambleton S."/>
        </authorList>
    </citation>
    <scope>NUCLEOTIDE SEQUENCE</scope>
    <source>
        <strain evidence="1">DAOMC 236416</strain>
    </source>
</reference>
<keyword evidence="2" id="KW-1185">Reference proteome</keyword>
<dbReference type="EMBL" id="LWDF02000305">
    <property type="protein sequence ID" value="KAE8250618.1"/>
    <property type="molecule type" value="Genomic_DNA"/>
</dbReference>
<name>A0A177T752_9BASI</name>
<gene>
    <name evidence="1" type="ORF">A4X13_0g4558</name>
</gene>
<organism evidence="1 2">
    <name type="scientific">Tilletia indica</name>
    <dbReference type="NCBI Taxonomy" id="43049"/>
    <lineage>
        <taxon>Eukaryota</taxon>
        <taxon>Fungi</taxon>
        <taxon>Dikarya</taxon>
        <taxon>Basidiomycota</taxon>
        <taxon>Ustilaginomycotina</taxon>
        <taxon>Exobasidiomycetes</taxon>
        <taxon>Tilletiales</taxon>
        <taxon>Tilletiaceae</taxon>
        <taxon>Tilletia</taxon>
    </lineage>
</organism>
<accession>A0A177T752</accession>
<comment type="caution">
    <text evidence="1">The sequence shown here is derived from an EMBL/GenBank/DDBJ whole genome shotgun (WGS) entry which is preliminary data.</text>
</comment>
<sequence length="173" mass="19651">MPQHAQDPPQDELPQAEEATQYCSSCNQQRPIVSFALLANGGRRKTCVRHAKRAKATDKWGDVERYMKRHIQKDGDHLEMDVSIDYEEAPIHLDASSSNFEQVRTSAQLLARALWELSGFRFIYIKKHSGKEGFHFYFHCAQDQSEHRASESSGRRAPSDTVTAWICMTAPAA</sequence>
<protein>
    <submittedName>
        <fullName evidence="1">Uncharacterized protein</fullName>
    </submittedName>
</protein>
<dbReference type="Proteomes" id="UP000077521">
    <property type="component" value="Unassembled WGS sequence"/>
</dbReference>
<proteinExistence type="predicted"/>
<reference evidence="1" key="2">
    <citation type="journal article" date="2019" name="IMA Fungus">
        <title>Genome sequencing and comparison of five Tilletia species to identify candidate genes for the detection of regulated species infecting wheat.</title>
        <authorList>
            <person name="Nguyen H.D.T."/>
            <person name="Sultana T."/>
            <person name="Kesanakurti P."/>
            <person name="Hambleton S."/>
        </authorList>
    </citation>
    <scope>NUCLEOTIDE SEQUENCE</scope>
    <source>
        <strain evidence="1">DAOMC 236416</strain>
    </source>
</reference>